<keyword evidence="1" id="KW-0175">Coiled coil</keyword>
<keyword evidence="2" id="KW-0238">DNA-binding</keyword>
<proteinExistence type="predicted"/>
<sequence>MRQRDDMLMNLEEEKSKILDEVCALQTRLESQTRISGSLQYKLQMCNQALAHEESRRKLLEVQVSESKACYENVFVECQEAKSKIESLSVRRDDEIAHLRNLLGTKETLFKEAEYRREYLEQENQELRKSLKEFQEAQIKEAGSVSSLAKLRNKLKGLEQVHKDCLAKYNAQETEWSSQMKNIIADLNQCRSELECKDRQIQELQIDLENCHSSILQLKLQNEEMHVMLTVYKCGLSDAHSTKPVVEVELLNKEVQEKIVLLTEQLDQKNIALVKAHDMIEHEREIAVSLMRKVELLDPFEHKYLMTLKELENYKKMLEESSVQQ</sequence>
<dbReference type="PANTHER" id="PTHR45287">
    <property type="entry name" value="OS03G0691500 PROTEIN"/>
    <property type="match status" value="1"/>
</dbReference>
<dbReference type="GO" id="GO:0003677">
    <property type="term" value="F:DNA binding"/>
    <property type="evidence" value="ECO:0007669"/>
    <property type="project" value="UniProtKB-KW"/>
</dbReference>
<evidence type="ECO:0000313" key="3">
    <source>
        <dbReference type="Proteomes" id="UP000554482"/>
    </source>
</evidence>
<dbReference type="PANTHER" id="PTHR45287:SF4">
    <property type="entry name" value="OS03G0691500 PROTEIN"/>
    <property type="match status" value="1"/>
</dbReference>
<keyword evidence="3" id="KW-1185">Reference proteome</keyword>
<protein>
    <submittedName>
        <fullName evidence="2">Basic helix-loop-helix (BHLH) DNA-binding superfamily protein</fullName>
    </submittedName>
</protein>
<evidence type="ECO:0000313" key="2">
    <source>
        <dbReference type="EMBL" id="KAF5194096.1"/>
    </source>
</evidence>
<dbReference type="InterPro" id="IPR040262">
    <property type="entry name" value="At4g38062-like"/>
</dbReference>
<feature type="coiled-coil region" evidence="1">
    <location>
        <begin position="245"/>
        <end position="272"/>
    </location>
</feature>
<dbReference type="OrthoDB" id="685795at2759"/>
<dbReference type="EMBL" id="JABWDY010019168">
    <property type="protein sequence ID" value="KAF5194096.1"/>
    <property type="molecule type" value="Genomic_DNA"/>
</dbReference>
<comment type="caution">
    <text evidence="2">The sequence shown here is derived from an EMBL/GenBank/DDBJ whole genome shotgun (WGS) entry which is preliminary data.</text>
</comment>
<dbReference type="AlphaFoldDB" id="A0A7J6W9I1"/>
<gene>
    <name evidence="2" type="ORF">FRX31_016317</name>
</gene>
<name>A0A7J6W9I1_THATH</name>
<organism evidence="2 3">
    <name type="scientific">Thalictrum thalictroides</name>
    <name type="common">Rue-anemone</name>
    <name type="synonym">Anemone thalictroides</name>
    <dbReference type="NCBI Taxonomy" id="46969"/>
    <lineage>
        <taxon>Eukaryota</taxon>
        <taxon>Viridiplantae</taxon>
        <taxon>Streptophyta</taxon>
        <taxon>Embryophyta</taxon>
        <taxon>Tracheophyta</taxon>
        <taxon>Spermatophyta</taxon>
        <taxon>Magnoliopsida</taxon>
        <taxon>Ranunculales</taxon>
        <taxon>Ranunculaceae</taxon>
        <taxon>Thalictroideae</taxon>
        <taxon>Thalictrum</taxon>
    </lineage>
</organism>
<accession>A0A7J6W9I1</accession>
<feature type="coiled-coil region" evidence="1">
    <location>
        <begin position="110"/>
        <end position="207"/>
    </location>
</feature>
<reference evidence="2 3" key="1">
    <citation type="submission" date="2020-06" db="EMBL/GenBank/DDBJ databases">
        <title>Transcriptomic and genomic resources for Thalictrum thalictroides and T. hernandezii: Facilitating candidate gene discovery in an emerging model plant lineage.</title>
        <authorList>
            <person name="Arias T."/>
            <person name="Riano-Pachon D.M."/>
            <person name="Di Stilio V.S."/>
        </authorList>
    </citation>
    <scope>NUCLEOTIDE SEQUENCE [LARGE SCALE GENOMIC DNA]</scope>
    <source>
        <strain evidence="3">cv. WT478/WT964</strain>
        <tissue evidence="2">Leaves</tissue>
    </source>
</reference>
<feature type="non-terminal residue" evidence="2">
    <location>
        <position position="325"/>
    </location>
</feature>
<evidence type="ECO:0000256" key="1">
    <source>
        <dbReference type="SAM" id="Coils"/>
    </source>
</evidence>
<dbReference type="Proteomes" id="UP000554482">
    <property type="component" value="Unassembled WGS sequence"/>
</dbReference>